<evidence type="ECO:0000256" key="2">
    <source>
        <dbReference type="ARBA" id="ARBA00004123"/>
    </source>
</evidence>
<dbReference type="InterPro" id="IPR040662">
    <property type="entry name" value="Tfb2_C"/>
</dbReference>
<dbReference type="GO" id="GO:0006289">
    <property type="term" value="P:nucleotide-excision repair"/>
    <property type="evidence" value="ECO:0007669"/>
    <property type="project" value="EnsemblFungi"/>
</dbReference>
<keyword evidence="4 9" id="KW-0227">DNA damage</keyword>
<evidence type="ECO:0000256" key="8">
    <source>
        <dbReference type="ARBA" id="ARBA00023242"/>
    </source>
</evidence>
<dbReference type="EMBL" id="GL883090">
    <property type="protein sequence ID" value="EGG12949.1"/>
    <property type="molecule type" value="Genomic_DNA"/>
</dbReference>
<reference evidence="12" key="1">
    <citation type="journal article" date="2011" name="Proc. Natl. Acad. Sci. U.S.A.">
        <title>Obligate biotrophy features unraveled by the genomic analysis of rust fungi.</title>
        <authorList>
            <person name="Duplessis S."/>
            <person name="Cuomo C.A."/>
            <person name="Lin Y.-C."/>
            <person name="Aerts A."/>
            <person name="Tisserant E."/>
            <person name="Veneault-Fourrey C."/>
            <person name="Joly D.L."/>
            <person name="Hacquard S."/>
            <person name="Amselem J."/>
            <person name="Cantarel B.L."/>
            <person name="Chiu R."/>
            <person name="Coutinho P.M."/>
            <person name="Feau N."/>
            <person name="Field M."/>
            <person name="Frey P."/>
            <person name="Gelhaye E."/>
            <person name="Goldberg J."/>
            <person name="Grabherr M.G."/>
            <person name="Kodira C.D."/>
            <person name="Kohler A."/>
            <person name="Kuees U."/>
            <person name="Lindquist E.A."/>
            <person name="Lucas S.M."/>
            <person name="Mago R."/>
            <person name="Mauceli E."/>
            <person name="Morin E."/>
            <person name="Murat C."/>
            <person name="Pangilinan J.L."/>
            <person name="Park R."/>
            <person name="Pearson M."/>
            <person name="Quesneville H."/>
            <person name="Rouhier N."/>
            <person name="Sakthikumar S."/>
            <person name="Salamov A.A."/>
            <person name="Schmutz J."/>
            <person name="Selles B."/>
            <person name="Shapiro H."/>
            <person name="Tanguay P."/>
            <person name="Tuskan G.A."/>
            <person name="Henrissat B."/>
            <person name="Van de Peer Y."/>
            <person name="Rouze P."/>
            <person name="Ellis J.G."/>
            <person name="Dodds P.N."/>
            <person name="Schein J.E."/>
            <person name="Zhong S."/>
            <person name="Hamelin R.C."/>
            <person name="Grigoriev I.V."/>
            <person name="Szabo L.J."/>
            <person name="Martin F."/>
        </authorList>
    </citation>
    <scope>NUCLEOTIDE SEQUENCE [LARGE SCALE GENOMIC DNA]</scope>
    <source>
        <strain evidence="12">98AG31 / pathotype 3-4-7</strain>
    </source>
</reference>
<organism evidence="12">
    <name type="scientific">Melampsora larici-populina (strain 98AG31 / pathotype 3-4-7)</name>
    <name type="common">Poplar leaf rust fungus</name>
    <dbReference type="NCBI Taxonomy" id="747676"/>
    <lineage>
        <taxon>Eukaryota</taxon>
        <taxon>Fungi</taxon>
        <taxon>Dikarya</taxon>
        <taxon>Basidiomycota</taxon>
        <taxon>Pucciniomycotina</taxon>
        <taxon>Pucciniomycetes</taxon>
        <taxon>Pucciniales</taxon>
        <taxon>Melampsoraceae</taxon>
        <taxon>Melampsora</taxon>
    </lineage>
</organism>
<dbReference type="PANTHER" id="PTHR13152">
    <property type="entry name" value="TFIIH, POLYPEPTIDE 4"/>
    <property type="match status" value="1"/>
</dbReference>
<dbReference type="FunCoup" id="F4R4S3">
    <property type="interactions" value="235"/>
</dbReference>
<keyword evidence="5 9" id="KW-0805">Transcription regulation</keyword>
<evidence type="ECO:0000256" key="9">
    <source>
        <dbReference type="RuleBase" id="RU364024"/>
    </source>
</evidence>
<keyword evidence="6 9" id="KW-0804">Transcription</keyword>
<dbReference type="GO" id="GO:0000112">
    <property type="term" value="C:nucleotide-excision repair factor 3 complex"/>
    <property type="evidence" value="ECO:0007669"/>
    <property type="project" value="EnsemblFungi"/>
</dbReference>
<comment type="subcellular location">
    <subcellularLocation>
        <location evidence="2 9">Nucleus</location>
    </subcellularLocation>
</comment>
<evidence type="ECO:0000256" key="1">
    <source>
        <dbReference type="ARBA" id="ARBA00002817"/>
    </source>
</evidence>
<dbReference type="Gene3D" id="3.30.70.2610">
    <property type="match status" value="1"/>
</dbReference>
<gene>
    <name evidence="11" type="ORF">MELLADRAFT_46475</name>
</gene>
<dbReference type="HOGENOM" id="CLU_027280_4_0_1"/>
<evidence type="ECO:0000313" key="12">
    <source>
        <dbReference type="Proteomes" id="UP000001072"/>
    </source>
</evidence>
<dbReference type="AlphaFoldDB" id="F4R4S3"/>
<dbReference type="GO" id="GO:0005675">
    <property type="term" value="C:transcription factor TFIIH holo complex"/>
    <property type="evidence" value="ECO:0007669"/>
    <property type="project" value="EnsemblFungi"/>
</dbReference>
<dbReference type="PANTHER" id="PTHR13152:SF0">
    <property type="entry name" value="GENERAL TRANSCRIPTION FACTOR IIH SUBUNIT 4"/>
    <property type="match status" value="1"/>
</dbReference>
<dbReference type="NCBIfam" id="TIGR00625">
    <property type="entry name" value="tfb2"/>
    <property type="match status" value="1"/>
</dbReference>
<dbReference type="GeneID" id="18928343"/>
<dbReference type="GO" id="GO:0016251">
    <property type="term" value="F:RNA polymerase II general transcription initiation factor activity"/>
    <property type="evidence" value="ECO:0007669"/>
    <property type="project" value="EnsemblFungi"/>
</dbReference>
<dbReference type="RefSeq" id="XP_007403887.1">
    <property type="nucleotide sequence ID" value="XM_007403825.1"/>
</dbReference>
<evidence type="ECO:0000256" key="5">
    <source>
        <dbReference type="ARBA" id="ARBA00023015"/>
    </source>
</evidence>
<dbReference type="Proteomes" id="UP000001072">
    <property type="component" value="Unassembled WGS sequence"/>
</dbReference>
<feature type="domain" description="Transcription factor Tfb2 C-terminal" evidence="10">
    <location>
        <begin position="379"/>
        <end position="446"/>
    </location>
</feature>
<evidence type="ECO:0000256" key="3">
    <source>
        <dbReference type="ARBA" id="ARBA00007132"/>
    </source>
</evidence>
<dbReference type="GO" id="GO:0001671">
    <property type="term" value="F:ATPase activator activity"/>
    <property type="evidence" value="ECO:0007669"/>
    <property type="project" value="InterPro"/>
</dbReference>
<dbReference type="GO" id="GO:0006367">
    <property type="term" value="P:transcription initiation at RNA polymerase II promoter"/>
    <property type="evidence" value="ECO:0007669"/>
    <property type="project" value="EnsemblFungi"/>
</dbReference>
<name>F4R4S3_MELLP</name>
<protein>
    <recommendedName>
        <fullName evidence="9">RNA polymerase II transcription factor B subunit 2</fullName>
    </recommendedName>
</protein>
<evidence type="ECO:0000256" key="6">
    <source>
        <dbReference type="ARBA" id="ARBA00023163"/>
    </source>
</evidence>
<evidence type="ECO:0000256" key="4">
    <source>
        <dbReference type="ARBA" id="ARBA00022763"/>
    </source>
</evidence>
<dbReference type="InParanoid" id="F4R4S3"/>
<keyword evidence="8 9" id="KW-0539">Nucleus</keyword>
<dbReference type="Pfam" id="PF03849">
    <property type="entry name" value="Tfb2"/>
    <property type="match status" value="1"/>
</dbReference>
<dbReference type="OrthoDB" id="364513at2759"/>
<dbReference type="VEuPathDB" id="FungiDB:MELLADRAFT_46475"/>
<dbReference type="Pfam" id="PF18307">
    <property type="entry name" value="Tfb2_C"/>
    <property type="match status" value="1"/>
</dbReference>
<evidence type="ECO:0000259" key="10">
    <source>
        <dbReference type="Pfam" id="PF18307"/>
    </source>
</evidence>
<keyword evidence="7 9" id="KW-0234">DNA repair</keyword>
<comment type="function">
    <text evidence="1">Component of the general transcription and DNA repair factor IIH (TFIIH) core complex, which is involved in general and transcription-coupled nucleotide excision repair (NER) of damaged DNA and, when complexed to TFIIK, in RNA transcription by RNA polymerase II. In NER, TFIIH acts by opening DNA around the lesion to allow the excision of the damaged oligonucleotide and its replacement by a new DNA fragment. In transcription, TFIIH has an essential role in transcription initiation. When the pre-initiation complex (PIC) has been established, TFIIH is required for promoter opening and promoter escape. Phosphorylation of the C-terminal tail (CTD) of the largest subunit of RNA polymerase II by the kinase module TFIIK controls the initiation of transcription.</text>
</comment>
<dbReference type="GO" id="GO:0000439">
    <property type="term" value="C:transcription factor TFIIH core complex"/>
    <property type="evidence" value="ECO:0007669"/>
    <property type="project" value="EnsemblFungi"/>
</dbReference>
<comment type="function">
    <text evidence="9">Component of the general transcription and DNA repair factor IIH (TFIIH) core complex which is involved in general and transcription-coupled nucleotide excision repair (NER) of damaged DNA.</text>
</comment>
<sequence length="454" mass="52009">MEKKDQNEISSSLSEFLHDLPEQTLSRLYESPSSCLSIFRLLPSLARHLILNSLWSSIHSFNLTQLKLWSTSIKFESNQSSQSTLAKLIHLHLIHSSNLTLHPTFKQNFQLALTGGGDHKSFGLPCKTSSKVDLLTLDQYAKQNWETILHFMVGSNWSNRPSSKIITLLTFSGLISSQNSKITSVGFQFLLDDINTQLWELLLQYLKMAEANDLDIVDVLSCLFMLGSLELGKEYSMKNFSDTQVQVLNDLVDYGLVYLTQSKTFYPTRLVTTLTSTAPPIVSNPSDQSSSDPNEFLILETNYRIYAYTSNPLQIAILNLFISFKSRFPNLVIGSITRESIKMAFKNGIRADQIISYLEFHSHSQMKLLKPILPNTVVDQIRLWELEKNRVRDQEGYLYEDFKSVSDYEIVINYSKQIDIILWENPELKKFFVSLDGHTALREFIKRRIMSNGN</sequence>
<keyword evidence="12" id="KW-1185">Reference proteome</keyword>
<comment type="similarity">
    <text evidence="3 9">Belongs to the TFB2 family.</text>
</comment>
<dbReference type="STRING" id="747676.F4R4S3"/>
<dbReference type="eggNOG" id="KOG3471">
    <property type="taxonomic scope" value="Eukaryota"/>
</dbReference>
<dbReference type="InterPro" id="IPR004598">
    <property type="entry name" value="TFIIH_p52/Tfb2"/>
</dbReference>
<proteinExistence type="inferred from homology"/>
<evidence type="ECO:0000313" key="11">
    <source>
        <dbReference type="EMBL" id="EGG12949.1"/>
    </source>
</evidence>
<dbReference type="FunFam" id="3.30.70.2610:FF:000001">
    <property type="entry name" value="General transcription factor IIH subunit 4"/>
    <property type="match status" value="1"/>
</dbReference>
<dbReference type="GO" id="GO:0003690">
    <property type="term" value="F:double-stranded DNA binding"/>
    <property type="evidence" value="ECO:0007669"/>
    <property type="project" value="EnsemblFungi"/>
</dbReference>
<accession>F4R4S3</accession>
<dbReference type="KEGG" id="mlr:MELLADRAFT_46475"/>
<evidence type="ECO:0000256" key="7">
    <source>
        <dbReference type="ARBA" id="ARBA00023204"/>
    </source>
</evidence>